<reference evidence="1" key="1">
    <citation type="submission" date="2014-09" db="EMBL/GenBank/DDBJ databases">
        <authorList>
            <person name="Magalhaes I.L.F."/>
            <person name="Oliveira U."/>
            <person name="Santos F.R."/>
            <person name="Vidigal T.H.D.A."/>
            <person name="Brescovit A.D."/>
            <person name="Santos A.J."/>
        </authorList>
    </citation>
    <scope>NUCLEOTIDE SEQUENCE</scope>
    <source>
        <tissue evidence="1">Shoot tissue taken approximately 20 cm above the soil surface</tissue>
    </source>
</reference>
<organism evidence="1">
    <name type="scientific">Arundo donax</name>
    <name type="common">Giant reed</name>
    <name type="synonym">Donax arundinaceus</name>
    <dbReference type="NCBI Taxonomy" id="35708"/>
    <lineage>
        <taxon>Eukaryota</taxon>
        <taxon>Viridiplantae</taxon>
        <taxon>Streptophyta</taxon>
        <taxon>Embryophyta</taxon>
        <taxon>Tracheophyta</taxon>
        <taxon>Spermatophyta</taxon>
        <taxon>Magnoliopsida</taxon>
        <taxon>Liliopsida</taxon>
        <taxon>Poales</taxon>
        <taxon>Poaceae</taxon>
        <taxon>PACMAD clade</taxon>
        <taxon>Arundinoideae</taxon>
        <taxon>Arundineae</taxon>
        <taxon>Arundo</taxon>
    </lineage>
</organism>
<sequence>MAAMFPILWDKEIQFLVWVLCFG</sequence>
<name>A0A0A9B9X2_ARUDO</name>
<reference evidence="1" key="2">
    <citation type="journal article" date="2015" name="Data Brief">
        <title>Shoot transcriptome of the giant reed, Arundo donax.</title>
        <authorList>
            <person name="Barrero R.A."/>
            <person name="Guerrero F.D."/>
            <person name="Moolhuijzen P."/>
            <person name="Goolsby J.A."/>
            <person name="Tidwell J."/>
            <person name="Bellgard S.E."/>
            <person name="Bellgard M.I."/>
        </authorList>
    </citation>
    <scope>NUCLEOTIDE SEQUENCE</scope>
    <source>
        <tissue evidence="1">Shoot tissue taken approximately 20 cm above the soil surface</tissue>
    </source>
</reference>
<dbReference type="AlphaFoldDB" id="A0A0A9B9X2"/>
<proteinExistence type="predicted"/>
<protein>
    <submittedName>
        <fullName evidence="1">Uncharacterized protein</fullName>
    </submittedName>
</protein>
<accession>A0A0A9B9X2</accession>
<evidence type="ECO:0000313" key="1">
    <source>
        <dbReference type="EMBL" id="JAD58983.1"/>
    </source>
</evidence>
<dbReference type="EMBL" id="GBRH01238912">
    <property type="protein sequence ID" value="JAD58983.1"/>
    <property type="molecule type" value="Transcribed_RNA"/>
</dbReference>